<feature type="compositionally biased region" description="Polar residues" evidence="1">
    <location>
        <begin position="218"/>
        <end position="233"/>
    </location>
</feature>
<feature type="transmembrane region" description="Helical" evidence="2">
    <location>
        <begin position="83"/>
        <end position="103"/>
    </location>
</feature>
<organism evidence="3 4">
    <name type="scientific">[Clostridium] citroniae WAL-19142</name>
    <dbReference type="NCBI Taxonomy" id="742734"/>
    <lineage>
        <taxon>Bacteria</taxon>
        <taxon>Bacillati</taxon>
        <taxon>Bacillota</taxon>
        <taxon>Clostridia</taxon>
        <taxon>Lachnospirales</taxon>
        <taxon>Lachnospiraceae</taxon>
        <taxon>Enterocloster</taxon>
    </lineage>
</organism>
<accession>A0A0J9BFQ6</accession>
<keyword evidence="2" id="KW-1133">Transmembrane helix</keyword>
<comment type="caution">
    <text evidence="3">The sequence shown here is derived from an EMBL/GenBank/DDBJ whole genome shotgun (WGS) entry which is preliminary data.</text>
</comment>
<dbReference type="EMBL" id="ADLK01000056">
    <property type="protein sequence ID" value="KMW11149.1"/>
    <property type="molecule type" value="Genomic_DNA"/>
</dbReference>
<keyword evidence="2" id="KW-0812">Transmembrane</keyword>
<gene>
    <name evidence="3" type="ORF">HMPREF9470_00436</name>
</gene>
<dbReference type="PATRIC" id="fig|742734.4.peg.464"/>
<feature type="region of interest" description="Disordered" evidence="1">
    <location>
        <begin position="218"/>
        <end position="255"/>
    </location>
</feature>
<protein>
    <recommendedName>
        <fullName evidence="5">YitT family protein</fullName>
    </recommendedName>
</protein>
<proteinExistence type="predicted"/>
<dbReference type="PANTHER" id="PTHR40078">
    <property type="entry name" value="INTEGRAL MEMBRANE PROTEIN-RELATED"/>
    <property type="match status" value="1"/>
</dbReference>
<dbReference type="Pfam" id="PF19700">
    <property type="entry name" value="DUF6198"/>
    <property type="match status" value="1"/>
</dbReference>
<dbReference type="GeneID" id="93162989"/>
<reference evidence="3 4" key="1">
    <citation type="submission" date="2011-04" db="EMBL/GenBank/DDBJ databases">
        <title>The Genome Sequence of Clostridium citroniae WAL-19142.</title>
        <authorList>
            <consortium name="The Broad Institute Genome Sequencing Platform"/>
            <person name="Earl A."/>
            <person name="Ward D."/>
            <person name="Feldgarden M."/>
            <person name="Gevers D."/>
            <person name="Warren Y.A."/>
            <person name="Tyrrell K.L."/>
            <person name="Citron D.M."/>
            <person name="Goldstein E.J."/>
            <person name="Daigneault M."/>
            <person name="Allen-Vercoe E."/>
            <person name="Young S.K."/>
            <person name="Zeng Q."/>
            <person name="Gargeya S."/>
            <person name="Fitzgerald M."/>
            <person name="Haas B."/>
            <person name="Abouelleil A."/>
            <person name="Alvarado L."/>
            <person name="Arachchi H.M."/>
            <person name="Berlin A."/>
            <person name="Brown A."/>
            <person name="Chapman S.B."/>
            <person name="Chen Z."/>
            <person name="Dunbar C."/>
            <person name="Freedman E."/>
            <person name="Gearin G."/>
            <person name="Gellesch M."/>
            <person name="Goldberg J."/>
            <person name="Griggs A."/>
            <person name="Gujja S."/>
            <person name="Heilman E.R."/>
            <person name="Heiman D."/>
            <person name="Howarth C."/>
            <person name="Larson L."/>
            <person name="Lui A."/>
            <person name="MacDonald P.J."/>
            <person name="Mehta T."/>
            <person name="Montmayeur A."/>
            <person name="Murphy C."/>
            <person name="Neiman D."/>
            <person name="Pearson M."/>
            <person name="Priest M."/>
            <person name="Roberts A."/>
            <person name="Saif S."/>
            <person name="Shea T."/>
            <person name="Shenoy N."/>
            <person name="Sisk P."/>
            <person name="Stolte C."/>
            <person name="Sykes S."/>
            <person name="White J."/>
            <person name="Yandava C."/>
            <person name="Wortman J."/>
            <person name="Nusbaum C."/>
            <person name="Birren B."/>
        </authorList>
    </citation>
    <scope>NUCLEOTIDE SEQUENCE [LARGE SCALE GENOMIC DNA]</scope>
    <source>
        <strain evidence="3 4">WAL-19142</strain>
    </source>
</reference>
<evidence type="ECO:0000256" key="2">
    <source>
        <dbReference type="SAM" id="Phobius"/>
    </source>
</evidence>
<sequence>MEKNLFKKIAVCLAGSFVYAAGITVVKVCNLGISPITSAPYAFSFVVGQSLGTCTMYLNVILYVIQKLVLKKEYTLRKFLTQFILSSVFAVLIDFTGVLFGGFVPQSYVFRMLYLIFGCFVLAAGVCGVVMSDFGMLPGEGVAVCIQKITKLDFGICKIIFDSSMVVLALIISLAFLGRVEGVREGTLVSAFMIGWFARYIGRFLGPRLSVFLNPGSPNSVSQQPASANTASQNEKKEEPEKRTRKLDKEAGLAE</sequence>
<evidence type="ECO:0000256" key="1">
    <source>
        <dbReference type="SAM" id="MobiDB-lite"/>
    </source>
</evidence>
<name>A0A0J9BFQ6_9FIRM</name>
<feature type="transmembrane region" description="Helical" evidence="2">
    <location>
        <begin position="39"/>
        <end position="62"/>
    </location>
</feature>
<evidence type="ECO:0000313" key="3">
    <source>
        <dbReference type="EMBL" id="KMW11149.1"/>
    </source>
</evidence>
<feature type="transmembrane region" description="Helical" evidence="2">
    <location>
        <begin position="109"/>
        <end position="131"/>
    </location>
</feature>
<dbReference type="PANTHER" id="PTHR40078:SF1">
    <property type="entry name" value="INTEGRAL MEMBRANE PROTEIN"/>
    <property type="match status" value="1"/>
</dbReference>
<feature type="transmembrane region" description="Helical" evidence="2">
    <location>
        <begin position="12"/>
        <end position="33"/>
    </location>
</feature>
<keyword evidence="2" id="KW-0472">Membrane</keyword>
<dbReference type="AlphaFoldDB" id="A0A0J9BFQ6"/>
<evidence type="ECO:0008006" key="5">
    <source>
        <dbReference type="Google" id="ProtNLM"/>
    </source>
</evidence>
<evidence type="ECO:0000313" key="4">
    <source>
        <dbReference type="Proteomes" id="UP000037392"/>
    </source>
</evidence>
<dbReference type="RefSeq" id="WP_227162098.1">
    <property type="nucleotide sequence ID" value="NZ_KQ235875.1"/>
</dbReference>
<feature type="transmembrane region" description="Helical" evidence="2">
    <location>
        <begin position="152"/>
        <end position="177"/>
    </location>
</feature>
<dbReference type="Proteomes" id="UP000037392">
    <property type="component" value="Unassembled WGS sequence"/>
</dbReference>
<feature type="compositionally biased region" description="Basic and acidic residues" evidence="1">
    <location>
        <begin position="234"/>
        <end position="255"/>
    </location>
</feature>
<dbReference type="InterPro" id="IPR038750">
    <property type="entry name" value="YczE/YyaS-like"/>
</dbReference>